<feature type="compositionally biased region" description="Acidic residues" evidence="1">
    <location>
        <begin position="277"/>
        <end position="310"/>
    </location>
</feature>
<feature type="compositionally biased region" description="Acidic residues" evidence="1">
    <location>
        <begin position="325"/>
        <end position="338"/>
    </location>
</feature>
<gene>
    <name evidence="2" type="ORF">Tci_462267</name>
</gene>
<evidence type="ECO:0000313" key="2">
    <source>
        <dbReference type="EMBL" id="GEY90293.1"/>
    </source>
</evidence>
<evidence type="ECO:0000256" key="1">
    <source>
        <dbReference type="SAM" id="MobiDB-lite"/>
    </source>
</evidence>
<name>A0A699HX09_TANCI</name>
<feature type="compositionally biased region" description="Basic and acidic residues" evidence="1">
    <location>
        <begin position="263"/>
        <end position="276"/>
    </location>
</feature>
<organism evidence="2">
    <name type="scientific">Tanacetum cinerariifolium</name>
    <name type="common">Dalmatian daisy</name>
    <name type="synonym">Chrysanthemum cinerariifolium</name>
    <dbReference type="NCBI Taxonomy" id="118510"/>
    <lineage>
        <taxon>Eukaryota</taxon>
        <taxon>Viridiplantae</taxon>
        <taxon>Streptophyta</taxon>
        <taxon>Embryophyta</taxon>
        <taxon>Tracheophyta</taxon>
        <taxon>Spermatophyta</taxon>
        <taxon>Magnoliopsida</taxon>
        <taxon>eudicotyledons</taxon>
        <taxon>Gunneridae</taxon>
        <taxon>Pentapetalae</taxon>
        <taxon>asterids</taxon>
        <taxon>campanulids</taxon>
        <taxon>Asterales</taxon>
        <taxon>Asteraceae</taxon>
        <taxon>Asteroideae</taxon>
        <taxon>Anthemideae</taxon>
        <taxon>Anthemidinae</taxon>
        <taxon>Tanacetum</taxon>
    </lineage>
</organism>
<feature type="region of interest" description="Disordered" evidence="1">
    <location>
        <begin position="173"/>
        <end position="199"/>
    </location>
</feature>
<dbReference type="EMBL" id="BKCJ010220835">
    <property type="protein sequence ID" value="GEY90293.1"/>
    <property type="molecule type" value="Genomic_DNA"/>
</dbReference>
<protein>
    <submittedName>
        <fullName evidence="2">Uncharacterized protein</fullName>
    </submittedName>
</protein>
<sequence>MNPTATQQAALNNALVPSKKRLKIERCNARIAFTKPQKEETYQVTLEALKLSPWCISGKSTGLDRIRESHFMYQADNREISSARKEYMPFPRFTKVIINHFISKDNTISMRNKINIHTSRDDTLLGTLKFVSKTDYHIYEAVIPDGMRNEDIKLSKAYKTYLDYATRKVPPKKARKFKKPASPKLKIIPASPNEPTQMGKRVKRAAKKATTVLTTSVVIRDTFDKFVSKKKAPAKTGRGKGIELLSDAALLEEAHMKKTLKKKVPDEPTGKTKDTSEGIDESDDDHDEDDNDDKDDNDDDDGNDDDSGNDDDGHNVAQDKKDKSDDEENTFEEEDDDVAKELYRDLNITQGLRNTDLTNSQQGGEDQLNASHKPGFVQEEEDAHVTLTTIHDKTKGPLQSSSISSNFTSKLLNLDEPISGY</sequence>
<feature type="compositionally biased region" description="Basic and acidic residues" evidence="1">
    <location>
        <begin position="311"/>
        <end position="324"/>
    </location>
</feature>
<proteinExistence type="predicted"/>
<accession>A0A699HX09</accession>
<feature type="compositionally biased region" description="Polar residues" evidence="1">
    <location>
        <begin position="397"/>
        <end position="411"/>
    </location>
</feature>
<dbReference type="AlphaFoldDB" id="A0A699HX09"/>
<feature type="region of interest" description="Disordered" evidence="1">
    <location>
        <begin position="395"/>
        <end position="421"/>
    </location>
</feature>
<reference evidence="2" key="1">
    <citation type="journal article" date="2019" name="Sci. Rep.">
        <title>Draft genome of Tanacetum cinerariifolium, the natural source of mosquito coil.</title>
        <authorList>
            <person name="Yamashiro T."/>
            <person name="Shiraishi A."/>
            <person name="Satake H."/>
            <person name="Nakayama K."/>
        </authorList>
    </citation>
    <scope>NUCLEOTIDE SEQUENCE</scope>
</reference>
<feature type="compositionally biased region" description="Polar residues" evidence="1">
    <location>
        <begin position="347"/>
        <end position="370"/>
    </location>
</feature>
<comment type="caution">
    <text evidence="2">The sequence shown here is derived from an EMBL/GenBank/DDBJ whole genome shotgun (WGS) entry which is preliminary data.</text>
</comment>
<feature type="region of interest" description="Disordered" evidence="1">
    <location>
        <begin position="259"/>
        <end position="375"/>
    </location>
</feature>